<comment type="caution">
    <text evidence="1">The sequence shown here is derived from an EMBL/GenBank/DDBJ whole genome shotgun (WGS) entry which is preliminary data.</text>
</comment>
<dbReference type="PANTHER" id="PTHR38797:SF7">
    <property type="entry name" value="TRANSCRIPTION FACTOR DOMAIN-CONTAINING PROTEIN"/>
    <property type="match status" value="1"/>
</dbReference>
<dbReference type="InterPro" id="IPR053204">
    <property type="entry name" value="Oxopyrrolidines_Biosynth-assoc"/>
</dbReference>
<dbReference type="EMBL" id="JXNT01000003">
    <property type="protein sequence ID" value="ODM21149.1"/>
    <property type="molecule type" value="Genomic_DNA"/>
</dbReference>
<dbReference type="PANTHER" id="PTHR38797">
    <property type="entry name" value="NUCLEAR PORE COMPLEX PROTEIN NUP85-RELATED"/>
    <property type="match status" value="1"/>
</dbReference>
<dbReference type="VEuPathDB" id="FungiDB:SI65_04202"/>
<dbReference type="AlphaFoldDB" id="A0A1E3BJN1"/>
<accession>A0A1E3BJN1</accession>
<gene>
    <name evidence="1" type="ORF">SI65_04202</name>
</gene>
<dbReference type="InterPro" id="IPR022085">
    <property type="entry name" value="OpdG"/>
</dbReference>
<protein>
    <submittedName>
        <fullName evidence="1">Uncharacterized protein</fullName>
    </submittedName>
</protein>
<organism evidence="1 2">
    <name type="scientific">Aspergillus cristatus</name>
    <name type="common">Chinese Fuzhuan brick tea-fermentation fungus</name>
    <name type="synonym">Eurotium cristatum</name>
    <dbReference type="NCBI Taxonomy" id="573508"/>
    <lineage>
        <taxon>Eukaryota</taxon>
        <taxon>Fungi</taxon>
        <taxon>Dikarya</taxon>
        <taxon>Ascomycota</taxon>
        <taxon>Pezizomycotina</taxon>
        <taxon>Eurotiomycetes</taxon>
        <taxon>Eurotiomycetidae</taxon>
        <taxon>Eurotiales</taxon>
        <taxon>Aspergillaceae</taxon>
        <taxon>Aspergillus</taxon>
        <taxon>Aspergillus subgen. Aspergillus</taxon>
    </lineage>
</organism>
<sequence>MEALRGDTTSPSPRHDPDPILVAASAGDRESVRDAIKRGEFDDLRSAAYNKTWYISERYCRIGDSVDSFEPVLHDLWYIYYQGGCYLSYESAEHDKLVLDVLRTKGRGPLMRPAPSGCGVDIARTPVGALWNGLPFFVTDMTDFWVNDCAKMEVNQRLNFASFLAKLASTRLDKDRLCQIALLVFRETFETERPLHIPDDTGESPGRIMHDLSISALLPAACAWIREAGYNIILLSDVSWNDCSSSIGQGGNTFLKSELGQRASAGFSPWRWMYWLKRLHEIVKEAEQADEKYLAEQATEAIEIMLGHVEERNSGILRVYEAAGGGLRQDKAFLGLEKLIKGDESSE</sequence>
<proteinExistence type="predicted"/>
<dbReference type="OrthoDB" id="5403091at2759"/>
<dbReference type="Proteomes" id="UP000094569">
    <property type="component" value="Unassembled WGS sequence"/>
</dbReference>
<evidence type="ECO:0000313" key="1">
    <source>
        <dbReference type="EMBL" id="ODM21149.1"/>
    </source>
</evidence>
<reference evidence="1 2" key="1">
    <citation type="journal article" date="2016" name="BMC Genomics">
        <title>Comparative genomic and transcriptomic analyses of the Fuzhuan brick tea-fermentation fungus Aspergillus cristatus.</title>
        <authorList>
            <person name="Ge Y."/>
            <person name="Wang Y."/>
            <person name="Liu Y."/>
            <person name="Tan Y."/>
            <person name="Ren X."/>
            <person name="Zhang X."/>
            <person name="Hyde K.D."/>
            <person name="Liu Y."/>
            <person name="Liu Z."/>
        </authorList>
    </citation>
    <scope>NUCLEOTIDE SEQUENCE [LARGE SCALE GENOMIC DNA]</scope>
    <source>
        <strain evidence="1 2">GZAAS20.1005</strain>
    </source>
</reference>
<keyword evidence="2" id="KW-1185">Reference proteome</keyword>
<name>A0A1E3BJN1_ASPCR</name>
<evidence type="ECO:0000313" key="2">
    <source>
        <dbReference type="Proteomes" id="UP000094569"/>
    </source>
</evidence>
<dbReference type="Pfam" id="PF12311">
    <property type="entry name" value="DUF3632"/>
    <property type="match status" value="1"/>
</dbReference>